<comment type="caution">
    <text evidence="2">The sequence shown here is derived from an EMBL/GenBank/DDBJ whole genome shotgun (WGS) entry which is preliminary data.</text>
</comment>
<evidence type="ECO:0000313" key="3">
    <source>
        <dbReference type="Proteomes" id="UP000886653"/>
    </source>
</evidence>
<dbReference type="InterPro" id="IPR041588">
    <property type="entry name" value="Integrase_H2C2"/>
</dbReference>
<feature type="domain" description="Integrase zinc-binding" evidence="1">
    <location>
        <begin position="104"/>
        <end position="154"/>
    </location>
</feature>
<evidence type="ECO:0000259" key="1">
    <source>
        <dbReference type="Pfam" id="PF17921"/>
    </source>
</evidence>
<dbReference type="Pfam" id="PF17921">
    <property type="entry name" value="Integrase_H2C2"/>
    <property type="match status" value="1"/>
</dbReference>
<accession>A0A9P6NT60</accession>
<protein>
    <recommendedName>
        <fullName evidence="1">Integrase zinc-binding domain-containing protein</fullName>
    </recommendedName>
</protein>
<keyword evidence="3" id="KW-1185">Reference proteome</keyword>
<name>A0A9P6NT60_9BASI</name>
<proteinExistence type="predicted"/>
<organism evidence="2 3">
    <name type="scientific">Cronartium quercuum f. sp. fusiforme G11</name>
    <dbReference type="NCBI Taxonomy" id="708437"/>
    <lineage>
        <taxon>Eukaryota</taxon>
        <taxon>Fungi</taxon>
        <taxon>Dikarya</taxon>
        <taxon>Basidiomycota</taxon>
        <taxon>Pucciniomycotina</taxon>
        <taxon>Pucciniomycetes</taxon>
        <taxon>Pucciniales</taxon>
        <taxon>Coleosporiaceae</taxon>
        <taxon>Cronartium</taxon>
    </lineage>
</organism>
<dbReference type="OrthoDB" id="2506616at2759"/>
<gene>
    <name evidence="2" type="ORF">CROQUDRAFT_131585</name>
</gene>
<sequence>MQLNECESGRKIAERKKNLVQTGPMSKGPTGVREFFGFVFMSGGRMQNLYGKKECDEAFNSLKEIIGKVMVLRTIICGPRAGINALGIFLLKISVGVTILRIQDWILNELHEKLGHKGIEETYRRMIIRFLWPSIKKEVKAWVASFEACQNTKIKLLTLKELGHTTGQVTLFGCICMDTVYIKANKNGYKYLIVARGALSG</sequence>
<dbReference type="AlphaFoldDB" id="A0A9P6NT60"/>
<reference evidence="2" key="1">
    <citation type="submission" date="2013-11" db="EMBL/GenBank/DDBJ databases">
        <title>Genome sequence of the fusiform rust pathogen reveals effectors for host alternation and coevolution with pine.</title>
        <authorList>
            <consortium name="DOE Joint Genome Institute"/>
            <person name="Smith K."/>
            <person name="Pendleton A."/>
            <person name="Kubisiak T."/>
            <person name="Anderson C."/>
            <person name="Salamov A."/>
            <person name="Aerts A."/>
            <person name="Riley R."/>
            <person name="Clum A."/>
            <person name="Lindquist E."/>
            <person name="Ence D."/>
            <person name="Campbell M."/>
            <person name="Kronenberg Z."/>
            <person name="Feau N."/>
            <person name="Dhillon B."/>
            <person name="Hamelin R."/>
            <person name="Burleigh J."/>
            <person name="Smith J."/>
            <person name="Yandell M."/>
            <person name="Nelson C."/>
            <person name="Grigoriev I."/>
            <person name="Davis J."/>
        </authorList>
    </citation>
    <scope>NUCLEOTIDE SEQUENCE</scope>
    <source>
        <strain evidence="2">G11</strain>
    </source>
</reference>
<dbReference type="EMBL" id="MU167231">
    <property type="protein sequence ID" value="KAG0149071.1"/>
    <property type="molecule type" value="Genomic_DNA"/>
</dbReference>
<dbReference type="Proteomes" id="UP000886653">
    <property type="component" value="Unassembled WGS sequence"/>
</dbReference>
<dbReference type="Gene3D" id="1.10.340.70">
    <property type="match status" value="1"/>
</dbReference>
<evidence type="ECO:0000313" key="2">
    <source>
        <dbReference type="EMBL" id="KAG0149071.1"/>
    </source>
</evidence>